<proteinExistence type="predicted"/>
<dbReference type="SUPFAM" id="SSF63825">
    <property type="entry name" value="YWTD domain"/>
    <property type="match status" value="1"/>
</dbReference>
<feature type="signal peptide" evidence="2">
    <location>
        <begin position="1"/>
        <end position="30"/>
    </location>
</feature>
<feature type="compositionally biased region" description="Low complexity" evidence="1">
    <location>
        <begin position="490"/>
        <end position="503"/>
    </location>
</feature>
<dbReference type="AlphaFoldDB" id="A0A388MD48"/>
<evidence type="ECO:0008006" key="5">
    <source>
        <dbReference type="Google" id="ProtNLM"/>
    </source>
</evidence>
<evidence type="ECO:0000256" key="2">
    <source>
        <dbReference type="SAM" id="SignalP"/>
    </source>
</evidence>
<dbReference type="Gramene" id="GBG92389">
    <property type="protein sequence ID" value="GBG92389"/>
    <property type="gene ID" value="CBR_g55296"/>
</dbReference>
<feature type="region of interest" description="Disordered" evidence="1">
    <location>
        <begin position="443"/>
        <end position="535"/>
    </location>
</feature>
<evidence type="ECO:0000313" key="4">
    <source>
        <dbReference type="Proteomes" id="UP000265515"/>
    </source>
</evidence>
<evidence type="ECO:0000313" key="3">
    <source>
        <dbReference type="EMBL" id="GBG92389.1"/>
    </source>
</evidence>
<name>A0A388MD48_CHABU</name>
<feature type="compositionally biased region" description="Pro residues" evidence="1">
    <location>
        <begin position="443"/>
        <end position="489"/>
    </location>
</feature>
<gene>
    <name evidence="3" type="ORF">CBR_g55296</name>
</gene>
<sequence length="535" mass="56950">MKKVKVSQVLAVSLLLQVVVCCARPYSVDGRGAGRETSRSERLRYGKRAALRGGDGRGGWSVREFRERGLQGVLGAAESECPPLNNPFLLTACRTVVEHQPDPLFQDSPFGTDNCVVVIQNIVYAADGMQFYYILQQECLGPDGQFSKKSLSYMEANLTSVSGLATTRVLSHWWPAQSPNGAPPENNTLFLPNQGMPFMAEATGTEMSKMGTHLLLTTLSAGPSDLSWVVLLSIADGSRLSLPIQAELAAGLTFNPEKTKLYVTDVYDPSEILVAPVIAPDVPTRLGMNRAVQFGPLTGTNMSQPVIGPYSFSADGSCLYFVDQVYDRLWTFAPLSNEVKPIAVSSDDTSVPFGSNVVNVSMGGHPSDLAVTSDGLNVFFTTLWGELYHLTMSAPCGTPSDVEKLAEHDTAGFRGLALNEAEGKLLVGTTHGLIFEFTTSLPPPSTAPFTSLPPPSTAPLTSRPPPSTAPLTSRPPPSAAPLRSRPPPSTTSSRPHTSRSNAAPRPPTSRPPVAAPPSSSQAQTTTPSSLSGGLR</sequence>
<accession>A0A388MD48</accession>
<comment type="caution">
    <text evidence="3">The sequence shown here is derived from an EMBL/GenBank/DDBJ whole genome shotgun (WGS) entry which is preliminary data.</text>
</comment>
<dbReference type="Proteomes" id="UP000265515">
    <property type="component" value="Unassembled WGS sequence"/>
</dbReference>
<reference evidence="3 4" key="1">
    <citation type="journal article" date="2018" name="Cell">
        <title>The Chara Genome: Secondary Complexity and Implications for Plant Terrestrialization.</title>
        <authorList>
            <person name="Nishiyama T."/>
            <person name="Sakayama H."/>
            <person name="Vries J.D."/>
            <person name="Buschmann H."/>
            <person name="Saint-Marcoux D."/>
            <person name="Ullrich K.K."/>
            <person name="Haas F.B."/>
            <person name="Vanderstraeten L."/>
            <person name="Becker D."/>
            <person name="Lang D."/>
            <person name="Vosolsobe S."/>
            <person name="Rombauts S."/>
            <person name="Wilhelmsson P.K.I."/>
            <person name="Janitza P."/>
            <person name="Kern R."/>
            <person name="Heyl A."/>
            <person name="Rumpler F."/>
            <person name="Villalobos L.I.A.C."/>
            <person name="Clay J.M."/>
            <person name="Skokan R."/>
            <person name="Toyoda A."/>
            <person name="Suzuki Y."/>
            <person name="Kagoshima H."/>
            <person name="Schijlen E."/>
            <person name="Tajeshwar N."/>
            <person name="Catarino B."/>
            <person name="Hetherington A.J."/>
            <person name="Saltykova A."/>
            <person name="Bonnot C."/>
            <person name="Breuninger H."/>
            <person name="Symeonidi A."/>
            <person name="Radhakrishnan G.V."/>
            <person name="Van Nieuwerburgh F."/>
            <person name="Deforce D."/>
            <person name="Chang C."/>
            <person name="Karol K.G."/>
            <person name="Hedrich R."/>
            <person name="Ulvskov P."/>
            <person name="Glockner G."/>
            <person name="Delwiche C.F."/>
            <person name="Petrasek J."/>
            <person name="Van de Peer Y."/>
            <person name="Friml J."/>
            <person name="Beilby M."/>
            <person name="Dolan L."/>
            <person name="Kohara Y."/>
            <person name="Sugano S."/>
            <person name="Fujiyama A."/>
            <person name="Delaux P.-M."/>
            <person name="Quint M."/>
            <person name="TheiBen G."/>
            <person name="Hagemann M."/>
            <person name="Harholt J."/>
            <person name="Dunand C."/>
            <person name="Zachgo S."/>
            <person name="Langdale J."/>
            <person name="Maumus F."/>
            <person name="Straeten D.V.D."/>
            <person name="Gould S.B."/>
            <person name="Rensing S.A."/>
        </authorList>
    </citation>
    <scope>NUCLEOTIDE SEQUENCE [LARGE SCALE GENOMIC DNA]</scope>
    <source>
        <strain evidence="3 4">S276</strain>
    </source>
</reference>
<feature type="compositionally biased region" description="Low complexity" evidence="1">
    <location>
        <begin position="516"/>
        <end position="529"/>
    </location>
</feature>
<feature type="chain" id="PRO_5017465652" description="SMP-30/Gluconolactonase/LRE-like region domain-containing protein" evidence="2">
    <location>
        <begin position="31"/>
        <end position="535"/>
    </location>
</feature>
<keyword evidence="4" id="KW-1185">Reference proteome</keyword>
<feature type="compositionally biased region" description="Pro residues" evidence="1">
    <location>
        <begin position="504"/>
        <end position="515"/>
    </location>
</feature>
<organism evidence="3 4">
    <name type="scientific">Chara braunii</name>
    <name type="common">Braun's stonewort</name>
    <dbReference type="NCBI Taxonomy" id="69332"/>
    <lineage>
        <taxon>Eukaryota</taxon>
        <taxon>Viridiplantae</taxon>
        <taxon>Streptophyta</taxon>
        <taxon>Charophyceae</taxon>
        <taxon>Charales</taxon>
        <taxon>Characeae</taxon>
        <taxon>Chara</taxon>
    </lineage>
</organism>
<protein>
    <recommendedName>
        <fullName evidence="5">SMP-30/Gluconolactonase/LRE-like region domain-containing protein</fullName>
    </recommendedName>
</protein>
<keyword evidence="2" id="KW-0732">Signal</keyword>
<dbReference type="EMBL" id="BFEA01001048">
    <property type="protein sequence ID" value="GBG92389.1"/>
    <property type="molecule type" value="Genomic_DNA"/>
</dbReference>
<evidence type="ECO:0000256" key="1">
    <source>
        <dbReference type="SAM" id="MobiDB-lite"/>
    </source>
</evidence>